<feature type="region of interest" description="Disordered" evidence="7">
    <location>
        <begin position="79"/>
        <end position="153"/>
    </location>
</feature>
<name>A0ABT9NX92_9ACTN</name>
<dbReference type="PANTHER" id="PTHR48111">
    <property type="entry name" value="REGULATOR OF RPOS"/>
    <property type="match status" value="1"/>
</dbReference>
<evidence type="ECO:0000256" key="6">
    <source>
        <dbReference type="PROSITE-ProRule" id="PRU01091"/>
    </source>
</evidence>
<dbReference type="InterPro" id="IPR036388">
    <property type="entry name" value="WH-like_DNA-bd_sf"/>
</dbReference>
<comment type="caution">
    <text evidence="9">The sequence shown here is derived from an EMBL/GenBank/DDBJ whole genome shotgun (WGS) entry which is preliminary data.</text>
</comment>
<evidence type="ECO:0000256" key="7">
    <source>
        <dbReference type="SAM" id="MobiDB-lite"/>
    </source>
</evidence>
<dbReference type="Pfam" id="PF00486">
    <property type="entry name" value="Trans_reg_C"/>
    <property type="match status" value="1"/>
</dbReference>
<organism evidence="9 10">
    <name type="scientific">Kineosporia succinea</name>
    <dbReference type="NCBI Taxonomy" id="84632"/>
    <lineage>
        <taxon>Bacteria</taxon>
        <taxon>Bacillati</taxon>
        <taxon>Actinomycetota</taxon>
        <taxon>Actinomycetes</taxon>
        <taxon>Kineosporiales</taxon>
        <taxon>Kineosporiaceae</taxon>
        <taxon>Kineosporia</taxon>
    </lineage>
</organism>
<dbReference type="SMART" id="SM00862">
    <property type="entry name" value="Trans_reg_C"/>
    <property type="match status" value="1"/>
</dbReference>
<dbReference type="InterPro" id="IPR039420">
    <property type="entry name" value="WalR-like"/>
</dbReference>
<dbReference type="PROSITE" id="PS51755">
    <property type="entry name" value="OMPR_PHOB"/>
    <property type="match status" value="1"/>
</dbReference>
<evidence type="ECO:0000259" key="8">
    <source>
        <dbReference type="PROSITE" id="PS51755"/>
    </source>
</evidence>
<dbReference type="Gene3D" id="1.10.10.10">
    <property type="entry name" value="Winged helix-like DNA-binding domain superfamily/Winged helix DNA-binding domain"/>
    <property type="match status" value="1"/>
</dbReference>
<keyword evidence="4 6" id="KW-0238">DNA-binding</keyword>
<evidence type="ECO:0000256" key="2">
    <source>
        <dbReference type="ARBA" id="ARBA00023012"/>
    </source>
</evidence>
<protein>
    <recommendedName>
        <fullName evidence="8">OmpR/PhoB-type domain-containing protein</fullName>
    </recommendedName>
</protein>
<evidence type="ECO:0000256" key="5">
    <source>
        <dbReference type="ARBA" id="ARBA00023163"/>
    </source>
</evidence>
<reference evidence="9 10" key="1">
    <citation type="submission" date="2023-07" db="EMBL/GenBank/DDBJ databases">
        <title>Sequencing the genomes of 1000 actinobacteria strains.</title>
        <authorList>
            <person name="Klenk H.-P."/>
        </authorList>
    </citation>
    <scope>NUCLEOTIDE SEQUENCE [LARGE SCALE GENOMIC DNA]</scope>
    <source>
        <strain evidence="9 10">DSM 44388</strain>
    </source>
</reference>
<dbReference type="EMBL" id="JAUSQZ010000001">
    <property type="protein sequence ID" value="MDP9824759.1"/>
    <property type="molecule type" value="Genomic_DNA"/>
</dbReference>
<accession>A0ABT9NX92</accession>
<dbReference type="InterPro" id="IPR001867">
    <property type="entry name" value="OmpR/PhoB-type_DNA-bd"/>
</dbReference>
<sequence>MLTSPGPDANRGDHAQAGLVVRLSVPGAPDARRPGVSGDDNGGRRPGPDLRGIARAVEDLVHAVAPDVVTSVEIELREPARPGRSTNGARRWASPGDEPGDASPTRTTALAPVPTAATTTSSSRTESRTEGRAESRAGNRPAGGEPGRPAEPFDVDITRRTLELDGDPVELTRREFDLLAFLERHRGQALGRDELMRAVWHTGYISGDRTIDVHVRRLRVKLGRHADRLVTLRGYGYRLD</sequence>
<keyword evidence="2" id="KW-0902">Two-component regulatory system</keyword>
<evidence type="ECO:0000256" key="4">
    <source>
        <dbReference type="ARBA" id="ARBA00023125"/>
    </source>
</evidence>
<gene>
    <name evidence="9" type="ORF">J2S57_000508</name>
</gene>
<dbReference type="Proteomes" id="UP001235712">
    <property type="component" value="Unassembled WGS sequence"/>
</dbReference>
<dbReference type="InterPro" id="IPR016032">
    <property type="entry name" value="Sig_transdc_resp-reg_C-effctor"/>
</dbReference>
<proteinExistence type="predicted"/>
<feature type="domain" description="OmpR/PhoB-type" evidence="8">
    <location>
        <begin position="145"/>
        <end position="240"/>
    </location>
</feature>
<keyword evidence="5" id="KW-0804">Transcription</keyword>
<keyword evidence="10" id="KW-1185">Reference proteome</keyword>
<evidence type="ECO:0000256" key="1">
    <source>
        <dbReference type="ARBA" id="ARBA00022553"/>
    </source>
</evidence>
<dbReference type="PANTHER" id="PTHR48111:SF1">
    <property type="entry name" value="TWO-COMPONENT RESPONSE REGULATOR ORR33"/>
    <property type="match status" value="1"/>
</dbReference>
<dbReference type="RefSeq" id="WP_307237840.1">
    <property type="nucleotide sequence ID" value="NZ_JAUSQZ010000001.1"/>
</dbReference>
<dbReference type="CDD" id="cd00383">
    <property type="entry name" value="trans_reg_C"/>
    <property type="match status" value="1"/>
</dbReference>
<feature type="region of interest" description="Disordered" evidence="7">
    <location>
        <begin position="1"/>
        <end position="51"/>
    </location>
</feature>
<keyword evidence="1" id="KW-0597">Phosphoprotein</keyword>
<keyword evidence="3" id="KW-0805">Transcription regulation</keyword>
<feature type="compositionally biased region" description="Basic and acidic residues" evidence="7">
    <location>
        <begin position="125"/>
        <end position="137"/>
    </location>
</feature>
<evidence type="ECO:0000256" key="3">
    <source>
        <dbReference type="ARBA" id="ARBA00023015"/>
    </source>
</evidence>
<feature type="DNA-binding region" description="OmpR/PhoB-type" evidence="6">
    <location>
        <begin position="145"/>
        <end position="240"/>
    </location>
</feature>
<evidence type="ECO:0000313" key="9">
    <source>
        <dbReference type="EMBL" id="MDP9824759.1"/>
    </source>
</evidence>
<feature type="compositionally biased region" description="Low complexity" evidence="7">
    <location>
        <begin position="104"/>
        <end position="124"/>
    </location>
</feature>
<evidence type="ECO:0000313" key="10">
    <source>
        <dbReference type="Proteomes" id="UP001235712"/>
    </source>
</evidence>
<dbReference type="SUPFAM" id="SSF46894">
    <property type="entry name" value="C-terminal effector domain of the bipartite response regulators"/>
    <property type="match status" value="1"/>
</dbReference>